<dbReference type="CDD" id="cd06257">
    <property type="entry name" value="DnaJ"/>
    <property type="match status" value="1"/>
</dbReference>
<feature type="domain" description="J" evidence="2">
    <location>
        <begin position="427"/>
        <end position="492"/>
    </location>
</feature>
<dbReference type="Gene3D" id="3.40.30.10">
    <property type="entry name" value="Glutaredoxin"/>
    <property type="match status" value="6"/>
</dbReference>
<dbReference type="Gene3D" id="1.20.1280.50">
    <property type="match status" value="1"/>
</dbReference>
<dbReference type="PANTHER" id="PTHR44340:SF1">
    <property type="entry name" value="DNAJ HOMOLOG SUBFAMILY C MEMBER 10"/>
    <property type="match status" value="1"/>
</dbReference>
<feature type="domain" description="Thioredoxin" evidence="4">
    <location>
        <begin position="1073"/>
        <end position="1186"/>
    </location>
</feature>
<dbReference type="Gene3D" id="1.10.287.110">
    <property type="entry name" value="DnaJ domain"/>
    <property type="match status" value="1"/>
</dbReference>
<dbReference type="InterPro" id="IPR052460">
    <property type="entry name" value="ER_disulfide_reductase"/>
</dbReference>
<evidence type="ECO:0000256" key="1">
    <source>
        <dbReference type="ARBA" id="ARBA00020920"/>
    </source>
</evidence>
<dbReference type="PANTHER" id="PTHR44340">
    <property type="entry name" value="DNAJ HOMOLOG SUBFAMILY C MEMBER 10"/>
    <property type="match status" value="1"/>
</dbReference>
<dbReference type="PROSITE" id="PS00194">
    <property type="entry name" value="THIOREDOXIN_1"/>
    <property type="match status" value="2"/>
</dbReference>
<organism evidence="5 6">
    <name type="scientific">Aphidius gifuensis</name>
    <name type="common">Parasitoid wasp</name>
    <dbReference type="NCBI Taxonomy" id="684658"/>
    <lineage>
        <taxon>Eukaryota</taxon>
        <taxon>Metazoa</taxon>
        <taxon>Ecdysozoa</taxon>
        <taxon>Arthropoda</taxon>
        <taxon>Hexapoda</taxon>
        <taxon>Insecta</taxon>
        <taxon>Pterygota</taxon>
        <taxon>Neoptera</taxon>
        <taxon>Endopterygota</taxon>
        <taxon>Hymenoptera</taxon>
        <taxon>Apocrita</taxon>
        <taxon>Ichneumonoidea</taxon>
        <taxon>Braconidae</taxon>
        <taxon>Aphidiinae</taxon>
        <taxon>Aphidius</taxon>
    </lineage>
</organism>
<dbReference type="Pfam" id="PF12937">
    <property type="entry name" value="F-box-like"/>
    <property type="match status" value="1"/>
</dbReference>
<dbReference type="OrthoDB" id="5810603at2759"/>
<dbReference type="GO" id="GO:0051787">
    <property type="term" value="F:misfolded protein binding"/>
    <property type="evidence" value="ECO:0007669"/>
    <property type="project" value="TreeGrafter"/>
</dbReference>
<dbReference type="InterPro" id="IPR036869">
    <property type="entry name" value="J_dom_sf"/>
</dbReference>
<dbReference type="GO" id="GO:0016671">
    <property type="term" value="F:oxidoreductase activity, acting on a sulfur group of donors, disulfide as acceptor"/>
    <property type="evidence" value="ECO:0007669"/>
    <property type="project" value="TreeGrafter"/>
</dbReference>
<dbReference type="PRINTS" id="PR00625">
    <property type="entry name" value="JDOMAIN"/>
</dbReference>
<dbReference type="CDD" id="cd02961">
    <property type="entry name" value="PDI_a_family"/>
    <property type="match status" value="2"/>
</dbReference>
<evidence type="ECO:0000313" key="5">
    <source>
        <dbReference type="EMBL" id="KAF7996335.1"/>
    </source>
</evidence>
<dbReference type="InterPro" id="IPR036047">
    <property type="entry name" value="F-box-like_dom_sf"/>
</dbReference>
<feature type="domain" description="F-box" evidence="3">
    <location>
        <begin position="11"/>
        <end position="55"/>
    </location>
</feature>
<evidence type="ECO:0000313" key="6">
    <source>
        <dbReference type="Proteomes" id="UP000639338"/>
    </source>
</evidence>
<dbReference type="InterPro" id="IPR013766">
    <property type="entry name" value="Thioredoxin_domain"/>
</dbReference>
<protein>
    <recommendedName>
        <fullName evidence="1">DnaJ homolog subfamily C member 10</fullName>
    </recommendedName>
</protein>
<dbReference type="SUPFAM" id="SSF52047">
    <property type="entry name" value="RNI-like"/>
    <property type="match status" value="1"/>
</dbReference>
<accession>A0A835CXA4</accession>
<dbReference type="InterPro" id="IPR001810">
    <property type="entry name" value="F-box_dom"/>
</dbReference>
<dbReference type="AlphaFoldDB" id="A0A835CXA4"/>
<dbReference type="PROSITE" id="PS50181">
    <property type="entry name" value="FBOX"/>
    <property type="match status" value="1"/>
</dbReference>
<dbReference type="SUPFAM" id="SSF46565">
    <property type="entry name" value="Chaperone J-domain"/>
    <property type="match status" value="1"/>
</dbReference>
<dbReference type="SUPFAM" id="SSF81383">
    <property type="entry name" value="F-box domain"/>
    <property type="match status" value="1"/>
</dbReference>
<comment type="caution">
    <text evidence="5">The sequence shown here is derived from an EMBL/GenBank/DDBJ whole genome shotgun (WGS) entry which is preliminary data.</text>
</comment>
<dbReference type="InterPro" id="IPR001623">
    <property type="entry name" value="DnaJ_domain"/>
</dbReference>
<evidence type="ECO:0000259" key="2">
    <source>
        <dbReference type="PROSITE" id="PS50076"/>
    </source>
</evidence>
<dbReference type="Pfam" id="PF00085">
    <property type="entry name" value="Thioredoxin"/>
    <property type="match status" value="4"/>
</dbReference>
<dbReference type="Proteomes" id="UP000639338">
    <property type="component" value="Unassembled WGS sequence"/>
</dbReference>
<reference evidence="5 6" key="1">
    <citation type="submission" date="2020-08" db="EMBL/GenBank/DDBJ databases">
        <title>Aphidius gifuensis genome sequencing and assembly.</title>
        <authorList>
            <person name="Du Z."/>
        </authorList>
    </citation>
    <scope>NUCLEOTIDE SEQUENCE [LARGE SCALE GENOMIC DNA]</scope>
    <source>
        <strain evidence="5">YNYX2018</strain>
        <tissue evidence="5">Adults</tissue>
    </source>
</reference>
<evidence type="ECO:0000259" key="3">
    <source>
        <dbReference type="PROSITE" id="PS50181"/>
    </source>
</evidence>
<dbReference type="PROSITE" id="PS50076">
    <property type="entry name" value="DNAJ_2"/>
    <property type="match status" value="1"/>
</dbReference>
<dbReference type="Pfam" id="PF00226">
    <property type="entry name" value="DnaJ"/>
    <property type="match status" value="1"/>
</dbReference>
<dbReference type="PROSITE" id="PS51352">
    <property type="entry name" value="THIOREDOXIN_2"/>
    <property type="match status" value="3"/>
</dbReference>
<dbReference type="Gene3D" id="3.80.10.10">
    <property type="entry name" value="Ribonuclease Inhibitor"/>
    <property type="match status" value="1"/>
</dbReference>
<dbReference type="GO" id="GO:0005788">
    <property type="term" value="C:endoplasmic reticulum lumen"/>
    <property type="evidence" value="ECO:0007669"/>
    <property type="project" value="TreeGrafter"/>
</dbReference>
<dbReference type="GO" id="GO:0036498">
    <property type="term" value="P:IRE1-mediated unfolded protein response"/>
    <property type="evidence" value="ECO:0007669"/>
    <property type="project" value="TreeGrafter"/>
</dbReference>
<dbReference type="InterPro" id="IPR032675">
    <property type="entry name" value="LRR_dom_sf"/>
</dbReference>
<gene>
    <name evidence="5" type="ORF">HCN44_001967</name>
</gene>
<evidence type="ECO:0000259" key="4">
    <source>
        <dbReference type="PROSITE" id="PS51352"/>
    </source>
</evidence>
<dbReference type="SUPFAM" id="SSF52833">
    <property type="entry name" value="Thioredoxin-like"/>
    <property type="match status" value="5"/>
</dbReference>
<dbReference type="InterPro" id="IPR036249">
    <property type="entry name" value="Thioredoxin-like_sf"/>
</dbReference>
<sequence>MDLITDYEERRLSINVLDTDCLIKIFSYLPFKDRIHIEEVCQKWHEASEFSWTNVTHFNDSNRHESKKHFGNIVPMPLDVEKLLLRCGFYLTKLQLKYTVTSKVLSIIEQYCPNLVDFYYDYFHCDRDFSRDTTFSSMTKLKNLTIYLTHSAKYLPSLPANIEELTVISHLKFENVFLLFEYDLSTIDCCNALNCLTLNNIPLPENLLRGILQKTTLTYLNLKNCLFETKKPLVFNLDNLKYLNLNSFLTRSRDCVSFVINCYKLEYFNANNSYLTYKDNPFNQLGHLKNLKEIYISKENKNNRIGIINDIPQYIGNKFPNLKSLDCSNHVQLVDNDIIFILRNSPYLEYLDVRRTNITHETLRCAIDITKVRQNDIKLQLVTDKSILNELDDTEDDSPFLIMLTKSPEFTKILIILLVLSPSFGEDYYELLGLKRNADQKSIRQAFKKIAVTHHPDKNNDDPDAHIKFVKYTTAYEILKDPETRKKYDLYGEEGVNGNNNNRQQNYHSYSYYQNNFGMYDDDPEIVTLNRNDYHDNVINSEKVWMINFYSAMCGHCHHLAPIWRKIAKDLEGVIRIGAVNCEDDWSLCHEIGIQSYPTLLYYPKNSKHGIRFTSKKSYQEIMDFVMERLDVNIEEITSTVWKNSLKGIEKREKSMLVFICGDNHECFDNDDQIKITATLENILTTGIVDCYKINCNDISSSTTAVFIPGFKHKTKNPIYFDNTYAINDLVHQVLDQLPEPQEITSSDFKDIQKTLENNNDNEDGWLICFYMGHATEFDVQLKRLPSIINDVNLGKLNCGKYSNICRKLNINRYPMWGVLKPGGAFELSHGKDNINDIAKFAENSIKAKNVWALTADKILSILKRQNNNEAWFIDWYAPWCPPCIQFLPEIRKASLEFDKSTVYFGTVDCTVHSNICQNYNIRSYPTAMLINGTTTSQFTAQKTATNIIEFINESINPTVIRLNSNNFYKIVGKKKTKTLWVIDYFAPWCGPCQQLAPEWINVAKALKKLPNIKIASIDCEANSDICRSEGVKSYPNIRLYPIGSEGLDKVTIYNGPRDSTSMIKWITEFLPIKIIDLNDNTLNKKVFNSKNDIWLVDFFAPWCGHCQKLEPHFNIAAQLLNGQVKFARVNCDLYKYDCGRAGVRAYPSLILYDPKNKKMNKIDGKLLSAFTAEQIEKQVLNHLNFNYDHDEL</sequence>
<proteinExistence type="predicted"/>
<dbReference type="EMBL" id="JACMRX010000001">
    <property type="protein sequence ID" value="KAF7996335.1"/>
    <property type="molecule type" value="Genomic_DNA"/>
</dbReference>
<feature type="domain" description="Thioredoxin" evidence="4">
    <location>
        <begin position="930"/>
        <end position="1072"/>
    </location>
</feature>
<dbReference type="SMART" id="SM00271">
    <property type="entry name" value="DnaJ"/>
    <property type="match status" value="1"/>
</dbReference>
<dbReference type="GO" id="GO:0015035">
    <property type="term" value="F:protein-disulfide reductase activity"/>
    <property type="evidence" value="ECO:0007669"/>
    <property type="project" value="TreeGrafter"/>
</dbReference>
<dbReference type="InterPro" id="IPR017937">
    <property type="entry name" value="Thioredoxin_CS"/>
</dbReference>
<name>A0A835CXA4_APHGI</name>
<feature type="domain" description="Thioredoxin" evidence="4">
    <location>
        <begin position="508"/>
        <end position="631"/>
    </location>
</feature>
<keyword evidence="6" id="KW-1185">Reference proteome</keyword>